<evidence type="ECO:0000256" key="1">
    <source>
        <dbReference type="SAM" id="SignalP"/>
    </source>
</evidence>
<dbReference type="AlphaFoldDB" id="A0A518EMA8"/>
<feature type="signal peptide" evidence="1">
    <location>
        <begin position="1"/>
        <end position="20"/>
    </location>
</feature>
<evidence type="ECO:0000313" key="2">
    <source>
        <dbReference type="EMBL" id="QDV05228.1"/>
    </source>
</evidence>
<gene>
    <name evidence="2" type="ORF">Poly30_07240</name>
</gene>
<organism evidence="2 3">
    <name type="scientific">Saltatorellus ferox</name>
    <dbReference type="NCBI Taxonomy" id="2528018"/>
    <lineage>
        <taxon>Bacteria</taxon>
        <taxon>Pseudomonadati</taxon>
        <taxon>Planctomycetota</taxon>
        <taxon>Planctomycetia</taxon>
        <taxon>Planctomycetia incertae sedis</taxon>
        <taxon>Saltatorellus</taxon>
    </lineage>
</organism>
<evidence type="ECO:0008006" key="4">
    <source>
        <dbReference type="Google" id="ProtNLM"/>
    </source>
</evidence>
<reference evidence="2 3" key="1">
    <citation type="submission" date="2019-02" db="EMBL/GenBank/DDBJ databases">
        <title>Deep-cultivation of Planctomycetes and their phenomic and genomic characterization uncovers novel biology.</title>
        <authorList>
            <person name="Wiegand S."/>
            <person name="Jogler M."/>
            <person name="Boedeker C."/>
            <person name="Pinto D."/>
            <person name="Vollmers J."/>
            <person name="Rivas-Marin E."/>
            <person name="Kohn T."/>
            <person name="Peeters S.H."/>
            <person name="Heuer A."/>
            <person name="Rast P."/>
            <person name="Oberbeckmann S."/>
            <person name="Bunk B."/>
            <person name="Jeske O."/>
            <person name="Meyerdierks A."/>
            <person name="Storesund J.E."/>
            <person name="Kallscheuer N."/>
            <person name="Luecker S."/>
            <person name="Lage O.M."/>
            <person name="Pohl T."/>
            <person name="Merkel B.J."/>
            <person name="Hornburger P."/>
            <person name="Mueller R.-W."/>
            <person name="Bruemmer F."/>
            <person name="Labrenz M."/>
            <person name="Spormann A.M."/>
            <person name="Op den Camp H."/>
            <person name="Overmann J."/>
            <person name="Amann R."/>
            <person name="Jetten M.S.M."/>
            <person name="Mascher T."/>
            <person name="Medema M.H."/>
            <person name="Devos D.P."/>
            <person name="Kaster A.-K."/>
            <person name="Ovreas L."/>
            <person name="Rohde M."/>
            <person name="Galperin M.Y."/>
            <person name="Jogler C."/>
        </authorList>
    </citation>
    <scope>NUCLEOTIDE SEQUENCE [LARGE SCALE GENOMIC DNA]</scope>
    <source>
        <strain evidence="2 3">Poly30</strain>
    </source>
</reference>
<dbReference type="Proteomes" id="UP000320390">
    <property type="component" value="Chromosome"/>
</dbReference>
<dbReference type="EMBL" id="CP036434">
    <property type="protein sequence ID" value="QDV05228.1"/>
    <property type="molecule type" value="Genomic_DNA"/>
</dbReference>
<name>A0A518EMA8_9BACT</name>
<dbReference type="RefSeq" id="WP_145194644.1">
    <property type="nucleotide sequence ID" value="NZ_CP036434.1"/>
</dbReference>
<accession>A0A518EMA8</accession>
<proteinExistence type="predicted"/>
<evidence type="ECO:0000313" key="3">
    <source>
        <dbReference type="Proteomes" id="UP000320390"/>
    </source>
</evidence>
<sequence length="484" mass="49079" precursor="true">MQKSLLFLAGSALLAIPASAQATFTLMGSGTAADMNSDGTAVVGRDGQGAFLWTATAGYMPLGGSDAVSVSEDGTVVLGNFTDVNGMQSAGRWTAATGWVSIGDLGSSSGTSLSSAYGMSGDGNRATGLGWLNAGTAGAFEWTPTSGTLQLPQLGPNSSRGNCVSLDGVYIGGWDEDPTGPRRASIWGPSGTQFLPLVDPVNNPEGIGEVFGLSSDGAYAVGGAGDTAWLYELSTGTLTDFGLLPNCCGGFFDRGFSEAVSDDGQRVVGLFGSGPFSFVGTIWGPTSGYERLSDVLVAAGANLQGFEITSGTDISPNGGIILGNAVPTGSFSGQWFIATLDPTSGPGTVYCTPAAANSTGAPATISTSGSDSVANNDLVLTASNLPNNSFAYFINSMTQAMIVMPGGSQGTVCVGGSVGRFLQQIQNSGSNGSISISVDLVNLPQPNGLVSVMPGETWNFQAWYRDANPTSTSNLTDAISVTFQ</sequence>
<keyword evidence="3" id="KW-1185">Reference proteome</keyword>
<dbReference type="OrthoDB" id="283008at2"/>
<protein>
    <recommendedName>
        <fullName evidence="4">Cortical protein marker for cell polarity</fullName>
    </recommendedName>
</protein>
<feature type="chain" id="PRO_5021717890" description="Cortical protein marker for cell polarity" evidence="1">
    <location>
        <begin position="21"/>
        <end position="484"/>
    </location>
</feature>
<keyword evidence="1" id="KW-0732">Signal</keyword>